<dbReference type="KEGG" id="pfj:MYCFIDRAFT_174456"/>
<reference evidence="1 2" key="1">
    <citation type="journal article" date="2012" name="PLoS Pathog.">
        <title>Diverse lifestyles and strategies of plant pathogenesis encoded in the genomes of eighteen Dothideomycetes fungi.</title>
        <authorList>
            <person name="Ohm R.A."/>
            <person name="Feau N."/>
            <person name="Henrissat B."/>
            <person name="Schoch C.L."/>
            <person name="Horwitz B.A."/>
            <person name="Barry K.W."/>
            <person name="Condon B.J."/>
            <person name="Copeland A.C."/>
            <person name="Dhillon B."/>
            <person name="Glaser F."/>
            <person name="Hesse C.N."/>
            <person name="Kosti I."/>
            <person name="LaButti K."/>
            <person name="Lindquist E.A."/>
            <person name="Lucas S."/>
            <person name="Salamov A.A."/>
            <person name="Bradshaw R.E."/>
            <person name="Ciuffetti L."/>
            <person name="Hamelin R.C."/>
            <person name="Kema G.H.J."/>
            <person name="Lawrence C."/>
            <person name="Scott J.A."/>
            <person name="Spatafora J.W."/>
            <person name="Turgeon B.G."/>
            <person name="de Wit P.J.G.M."/>
            <person name="Zhong S."/>
            <person name="Goodwin S.B."/>
            <person name="Grigoriev I.V."/>
        </authorList>
    </citation>
    <scope>NUCLEOTIDE SEQUENCE [LARGE SCALE GENOMIC DNA]</scope>
    <source>
        <strain evidence="1 2">CIRAD86</strain>
    </source>
</reference>
<sequence length="73" mass="8016">MTPLKAGLVSSSNDAPRISTKCRSGISCRFDHGDSADLWRRMCLRELMILGLGTEMQGLGIAAWTCQQLSLLF</sequence>
<dbReference type="GeneID" id="19333188"/>
<accession>M2ZVB8</accession>
<dbReference type="RefSeq" id="XP_007926324.1">
    <property type="nucleotide sequence ID" value="XM_007928133.1"/>
</dbReference>
<dbReference type="EMBL" id="KB446558">
    <property type="protein sequence ID" value="EME82949.1"/>
    <property type="molecule type" value="Genomic_DNA"/>
</dbReference>
<dbReference type="VEuPathDB" id="FungiDB:MYCFIDRAFT_174456"/>
<keyword evidence="2" id="KW-1185">Reference proteome</keyword>
<gene>
    <name evidence="1" type="ORF">MYCFIDRAFT_174456</name>
</gene>
<evidence type="ECO:0000313" key="2">
    <source>
        <dbReference type="Proteomes" id="UP000016932"/>
    </source>
</evidence>
<dbReference type="AlphaFoldDB" id="M2ZVB8"/>
<name>M2ZVB8_PSEFD</name>
<dbReference type="HOGENOM" id="CLU_2705886_0_0_1"/>
<organism evidence="1 2">
    <name type="scientific">Pseudocercospora fijiensis (strain CIRAD86)</name>
    <name type="common">Black leaf streak disease fungus</name>
    <name type="synonym">Mycosphaerella fijiensis</name>
    <dbReference type="NCBI Taxonomy" id="383855"/>
    <lineage>
        <taxon>Eukaryota</taxon>
        <taxon>Fungi</taxon>
        <taxon>Dikarya</taxon>
        <taxon>Ascomycota</taxon>
        <taxon>Pezizomycotina</taxon>
        <taxon>Dothideomycetes</taxon>
        <taxon>Dothideomycetidae</taxon>
        <taxon>Mycosphaerellales</taxon>
        <taxon>Mycosphaerellaceae</taxon>
        <taxon>Pseudocercospora</taxon>
    </lineage>
</organism>
<dbReference type="Proteomes" id="UP000016932">
    <property type="component" value="Unassembled WGS sequence"/>
</dbReference>
<protein>
    <recommendedName>
        <fullName evidence="3">C3H1-type domain-containing protein</fullName>
    </recommendedName>
</protein>
<proteinExistence type="predicted"/>
<evidence type="ECO:0000313" key="1">
    <source>
        <dbReference type="EMBL" id="EME82949.1"/>
    </source>
</evidence>
<evidence type="ECO:0008006" key="3">
    <source>
        <dbReference type="Google" id="ProtNLM"/>
    </source>
</evidence>